<evidence type="ECO:0000259" key="3">
    <source>
        <dbReference type="PROSITE" id="PS51462"/>
    </source>
</evidence>
<dbReference type="PANTHER" id="PTHR43046">
    <property type="entry name" value="GDP-MANNOSE MANNOSYL HYDROLASE"/>
    <property type="match status" value="1"/>
</dbReference>
<sequence length="156" mass="16640">MPSPDFVLALRRVIGHDPLWLPGVCGVVFDDAGRVLLGRRADNGARALITGMVEPGEEPAVALRREVEEETGVLVEVECLLGTKVVGPITFPNGDVASFLTLDFRCRRVSGTARVNDDESTDVGWFALDALPDLGARHLALVQGAASFDGVARFVA</sequence>
<dbReference type="InterPro" id="IPR000086">
    <property type="entry name" value="NUDIX_hydrolase_dom"/>
</dbReference>
<dbReference type="CDD" id="cd18879">
    <property type="entry name" value="NUDIX_Hydrolase"/>
    <property type="match status" value="1"/>
</dbReference>
<dbReference type="OrthoDB" id="9814308at2"/>
<dbReference type="EMBL" id="PRKW01000003">
    <property type="protein sequence ID" value="PPB49634.1"/>
    <property type="molecule type" value="Genomic_DNA"/>
</dbReference>
<dbReference type="PROSITE" id="PS00893">
    <property type="entry name" value="NUDIX_BOX"/>
    <property type="match status" value="1"/>
</dbReference>
<comment type="cofactor">
    <cofactor evidence="1">
        <name>Mg(2+)</name>
        <dbReference type="ChEBI" id="CHEBI:18420"/>
    </cofactor>
</comment>
<dbReference type="PANTHER" id="PTHR43046:SF16">
    <property type="entry name" value="ADP-RIBOSE PYROPHOSPHATASE YJHB-RELATED"/>
    <property type="match status" value="1"/>
</dbReference>
<dbReference type="Pfam" id="PF00293">
    <property type="entry name" value="NUDIX"/>
    <property type="match status" value="1"/>
</dbReference>
<dbReference type="Gene3D" id="3.90.79.10">
    <property type="entry name" value="Nucleoside Triphosphate Pyrophosphohydrolase"/>
    <property type="match status" value="1"/>
</dbReference>
<organism evidence="4 5">
    <name type="scientific">Arthrobacter pityocampae</name>
    <dbReference type="NCBI Taxonomy" id="547334"/>
    <lineage>
        <taxon>Bacteria</taxon>
        <taxon>Bacillati</taxon>
        <taxon>Actinomycetota</taxon>
        <taxon>Actinomycetes</taxon>
        <taxon>Micrococcales</taxon>
        <taxon>Micrococcaceae</taxon>
        <taxon>Arthrobacter</taxon>
    </lineage>
</organism>
<name>A0A2S5IYK3_9MICC</name>
<dbReference type="AlphaFoldDB" id="A0A2S5IYK3"/>
<dbReference type="Proteomes" id="UP000239297">
    <property type="component" value="Unassembled WGS sequence"/>
</dbReference>
<keyword evidence="2 4" id="KW-0378">Hydrolase</keyword>
<gene>
    <name evidence="4" type="ORF">C4K88_08110</name>
</gene>
<proteinExistence type="predicted"/>
<protein>
    <submittedName>
        <fullName evidence="4">NUDIX hydrolase</fullName>
    </submittedName>
</protein>
<dbReference type="GO" id="GO:0016787">
    <property type="term" value="F:hydrolase activity"/>
    <property type="evidence" value="ECO:0007669"/>
    <property type="project" value="UniProtKB-KW"/>
</dbReference>
<dbReference type="InterPro" id="IPR020084">
    <property type="entry name" value="NUDIX_hydrolase_CS"/>
</dbReference>
<dbReference type="RefSeq" id="WP_104121120.1">
    <property type="nucleotide sequence ID" value="NZ_PRKW01000003.1"/>
</dbReference>
<dbReference type="SUPFAM" id="SSF55811">
    <property type="entry name" value="Nudix"/>
    <property type="match status" value="1"/>
</dbReference>
<feature type="domain" description="Nudix hydrolase" evidence="3">
    <location>
        <begin position="19"/>
        <end position="148"/>
    </location>
</feature>
<dbReference type="InterPro" id="IPR015797">
    <property type="entry name" value="NUDIX_hydrolase-like_dom_sf"/>
</dbReference>
<evidence type="ECO:0000313" key="5">
    <source>
        <dbReference type="Proteomes" id="UP000239297"/>
    </source>
</evidence>
<keyword evidence="5" id="KW-1185">Reference proteome</keyword>
<evidence type="ECO:0000256" key="2">
    <source>
        <dbReference type="ARBA" id="ARBA00022801"/>
    </source>
</evidence>
<comment type="caution">
    <text evidence="4">The sequence shown here is derived from an EMBL/GenBank/DDBJ whole genome shotgun (WGS) entry which is preliminary data.</text>
</comment>
<evidence type="ECO:0000256" key="1">
    <source>
        <dbReference type="ARBA" id="ARBA00001946"/>
    </source>
</evidence>
<accession>A0A2S5IYK3</accession>
<evidence type="ECO:0000313" key="4">
    <source>
        <dbReference type="EMBL" id="PPB49634.1"/>
    </source>
</evidence>
<reference evidence="4 5" key="1">
    <citation type="journal article" date="2014" name="Int. J. Syst. Evol. Microbiol.">
        <title>Arthrobacter pityocampae sp. nov., isolated from Thaumetopoea pityocampa (Lep., Thaumetopoeidae).</title>
        <authorList>
            <person name="Ince I.A."/>
            <person name="Demirbag Z."/>
            <person name="Kati H."/>
        </authorList>
    </citation>
    <scope>NUCLEOTIDE SEQUENCE [LARGE SCALE GENOMIC DNA]</scope>
    <source>
        <strain evidence="4 5">Tp2</strain>
    </source>
</reference>
<dbReference type="PROSITE" id="PS51462">
    <property type="entry name" value="NUDIX"/>
    <property type="match status" value="1"/>
</dbReference>